<dbReference type="AlphaFoldDB" id="A0A316TVP3"/>
<dbReference type="EMBL" id="QGGB01000006">
    <property type="protein sequence ID" value="PWN06582.1"/>
    <property type="molecule type" value="Genomic_DNA"/>
</dbReference>
<organism evidence="3 4">
    <name type="scientific">Rhodohalobacter mucosus</name>
    <dbReference type="NCBI Taxonomy" id="2079485"/>
    <lineage>
        <taxon>Bacteria</taxon>
        <taxon>Pseudomonadati</taxon>
        <taxon>Balneolota</taxon>
        <taxon>Balneolia</taxon>
        <taxon>Balneolales</taxon>
        <taxon>Balneolaceae</taxon>
        <taxon>Rhodohalobacter</taxon>
    </lineage>
</organism>
<dbReference type="InterPro" id="IPR002347">
    <property type="entry name" value="SDR_fam"/>
</dbReference>
<dbReference type="InterPro" id="IPR036291">
    <property type="entry name" value="NAD(P)-bd_dom_sf"/>
</dbReference>
<comment type="similarity">
    <text evidence="1">Belongs to the short-chain dehydrogenases/reductases (SDR) family.</text>
</comment>
<dbReference type="FunFam" id="3.40.50.720:FF:000084">
    <property type="entry name" value="Short-chain dehydrogenase reductase"/>
    <property type="match status" value="1"/>
</dbReference>
<protein>
    <submittedName>
        <fullName evidence="3">3-ketoacyl-ACP reductase</fullName>
    </submittedName>
</protein>
<dbReference type="Pfam" id="PF13561">
    <property type="entry name" value="adh_short_C2"/>
    <property type="match status" value="1"/>
</dbReference>
<dbReference type="OrthoDB" id="9788235at2"/>
<proteinExistence type="inferred from homology"/>
<name>A0A316TVP3_9BACT</name>
<keyword evidence="4" id="KW-1185">Reference proteome</keyword>
<sequence length="245" mass="26109">MKSTVIVTGAANGIGKAIATAYAEAGWNTVLADIDAAHGSSCASGLTDAGYSAKFMQCDVSVPDDLKVLVRETADLYGGIHALINNAGVSEFESPLELTVENWDRILNTNLRSCFLLSREAAPLMKGRHGASIINIASTRAIMSEKNSEAYAASKGGIVALTHALALSLSDLGIRVNCISPGWIKTGEYATLRDIDHEQHPSGRVGRPSDIARACLFLTDPENDFITGENLVIDGGMTRKMIYEH</sequence>
<dbReference type="GO" id="GO:0016491">
    <property type="term" value="F:oxidoreductase activity"/>
    <property type="evidence" value="ECO:0007669"/>
    <property type="project" value="UniProtKB-KW"/>
</dbReference>
<gene>
    <name evidence="3" type="ORF">DDZ15_08680</name>
</gene>
<evidence type="ECO:0000313" key="4">
    <source>
        <dbReference type="Proteomes" id="UP000245533"/>
    </source>
</evidence>
<dbReference type="PRINTS" id="PR00081">
    <property type="entry name" value="GDHRDH"/>
</dbReference>
<dbReference type="Gene3D" id="3.40.50.720">
    <property type="entry name" value="NAD(P)-binding Rossmann-like Domain"/>
    <property type="match status" value="1"/>
</dbReference>
<comment type="caution">
    <text evidence="3">The sequence shown here is derived from an EMBL/GenBank/DDBJ whole genome shotgun (WGS) entry which is preliminary data.</text>
</comment>
<dbReference type="RefSeq" id="WP_109646697.1">
    <property type="nucleotide sequence ID" value="NZ_QGGB01000006.1"/>
</dbReference>
<dbReference type="PANTHER" id="PTHR24321">
    <property type="entry name" value="DEHYDROGENASES, SHORT CHAIN"/>
    <property type="match status" value="1"/>
</dbReference>
<accession>A0A316TVP3</accession>
<dbReference type="SUPFAM" id="SSF51735">
    <property type="entry name" value="NAD(P)-binding Rossmann-fold domains"/>
    <property type="match status" value="1"/>
</dbReference>
<reference evidence="3 4" key="1">
    <citation type="submission" date="2018-05" db="EMBL/GenBank/DDBJ databases">
        <title>Rhodohalobacter halophilus gen. nov., sp. nov., a moderately halophilic member of the family Balneolaceae.</title>
        <authorList>
            <person name="Liu Z.-W."/>
        </authorList>
    </citation>
    <scope>NUCLEOTIDE SEQUENCE [LARGE SCALE GENOMIC DNA]</scope>
    <source>
        <strain evidence="3 4">8A47</strain>
    </source>
</reference>
<dbReference type="Proteomes" id="UP000245533">
    <property type="component" value="Unassembled WGS sequence"/>
</dbReference>
<evidence type="ECO:0000313" key="3">
    <source>
        <dbReference type="EMBL" id="PWN06582.1"/>
    </source>
</evidence>
<dbReference type="PROSITE" id="PS00061">
    <property type="entry name" value="ADH_SHORT"/>
    <property type="match status" value="1"/>
</dbReference>
<evidence type="ECO:0000256" key="2">
    <source>
        <dbReference type="ARBA" id="ARBA00023002"/>
    </source>
</evidence>
<dbReference type="InterPro" id="IPR020904">
    <property type="entry name" value="Sc_DH/Rdtase_CS"/>
</dbReference>
<keyword evidence="2" id="KW-0560">Oxidoreductase</keyword>
<evidence type="ECO:0000256" key="1">
    <source>
        <dbReference type="ARBA" id="ARBA00006484"/>
    </source>
</evidence>
<dbReference type="PANTHER" id="PTHR24321:SF8">
    <property type="entry name" value="ESTRADIOL 17-BETA-DEHYDROGENASE 8-RELATED"/>
    <property type="match status" value="1"/>
</dbReference>
<dbReference type="PRINTS" id="PR00080">
    <property type="entry name" value="SDRFAMILY"/>
</dbReference>
<dbReference type="NCBIfam" id="NF005559">
    <property type="entry name" value="PRK07231.1"/>
    <property type="match status" value="1"/>
</dbReference>